<keyword evidence="6" id="KW-1185">Reference proteome</keyword>
<dbReference type="GO" id="GO:0046857">
    <property type="term" value="F:oxidoreductase activity, acting on other nitrogenous compounds as donors, with NAD or NADP as acceptor"/>
    <property type="evidence" value="ECO:0007669"/>
    <property type="project" value="TreeGrafter"/>
</dbReference>
<evidence type="ECO:0000313" key="6">
    <source>
        <dbReference type="Proteomes" id="UP000004018"/>
    </source>
</evidence>
<dbReference type="Proteomes" id="UP000003242">
    <property type="component" value="Unassembled WGS sequence"/>
</dbReference>
<proteinExistence type="predicted"/>
<reference evidence="5" key="1">
    <citation type="submission" date="2009-12" db="EMBL/GenBank/DDBJ databases">
        <title>Sequence of Clostridiales genomosp. BVAB3 str. UPII9-5.</title>
        <authorList>
            <person name="Madupu R."/>
            <person name="Durkin A.S."/>
            <person name="Torralba M."/>
            <person name="Methe B."/>
            <person name="Sutton G.G."/>
            <person name="Strausberg R.L."/>
            <person name="Nelson K.E."/>
        </authorList>
    </citation>
    <scope>NUCLEOTIDE SEQUENCE [LARGE SCALE GENOMIC DNA]</scope>
    <source>
        <strain evidence="5">28L</strain>
    </source>
</reference>
<organism evidence="3 5">
    <name type="scientific">Megasphaera lornae</name>
    <dbReference type="NCBI Taxonomy" id="1000568"/>
    <lineage>
        <taxon>Bacteria</taxon>
        <taxon>Bacillati</taxon>
        <taxon>Bacillota</taxon>
        <taxon>Negativicutes</taxon>
        <taxon>Veillonellales</taxon>
        <taxon>Veillonellaceae</taxon>
        <taxon>Megasphaera</taxon>
    </lineage>
</organism>
<keyword evidence="1" id="KW-0520">NAD</keyword>
<comment type="caution">
    <text evidence="3">The sequence shown here is derived from an EMBL/GenBank/DDBJ whole genome shotgun (WGS) entry which is preliminary data.</text>
</comment>
<evidence type="ECO:0000256" key="1">
    <source>
        <dbReference type="ARBA" id="ARBA00023027"/>
    </source>
</evidence>
<accession>D3LTX4</accession>
<evidence type="ECO:0000313" key="5">
    <source>
        <dbReference type="Proteomes" id="UP000003242"/>
    </source>
</evidence>
<dbReference type="Pfam" id="PF00881">
    <property type="entry name" value="Nitroreductase"/>
    <property type="match status" value="1"/>
</dbReference>
<dbReference type="EMBL" id="AFIJ01000036">
    <property type="protein sequence ID" value="EGL39527.1"/>
    <property type="molecule type" value="Genomic_DNA"/>
</dbReference>
<protein>
    <submittedName>
        <fullName evidence="3">Nitroreductase family protein</fullName>
    </submittedName>
</protein>
<name>D3LTX4_9FIRM</name>
<dbReference type="InterPro" id="IPR050627">
    <property type="entry name" value="Nitroreductase/BluB"/>
</dbReference>
<dbReference type="STRING" id="699218.HMPREF0889_1425"/>
<dbReference type="InterPro" id="IPR029479">
    <property type="entry name" value="Nitroreductase"/>
</dbReference>
<evidence type="ECO:0000259" key="2">
    <source>
        <dbReference type="Pfam" id="PF00881"/>
    </source>
</evidence>
<dbReference type="Gene3D" id="3.40.109.10">
    <property type="entry name" value="NADH Oxidase"/>
    <property type="match status" value="1"/>
</dbReference>
<dbReference type="GO" id="GO:0046256">
    <property type="term" value="P:2,4,6-trinitrotoluene catabolic process"/>
    <property type="evidence" value="ECO:0007669"/>
    <property type="project" value="TreeGrafter"/>
</dbReference>
<evidence type="ECO:0000313" key="3">
    <source>
        <dbReference type="EMBL" id="EFD94440.1"/>
    </source>
</evidence>
<dbReference type="PANTHER" id="PTHR23026">
    <property type="entry name" value="NADPH NITROREDUCTASE"/>
    <property type="match status" value="1"/>
</dbReference>
<dbReference type="OrthoDB" id="9783470at2"/>
<dbReference type="Proteomes" id="UP000004018">
    <property type="component" value="Unassembled WGS sequence"/>
</dbReference>
<feature type="domain" description="Nitroreductase" evidence="2">
    <location>
        <begin position="9"/>
        <end position="155"/>
    </location>
</feature>
<reference evidence="4 6" key="3">
    <citation type="submission" date="2011-04" db="EMBL/GenBank/DDBJ databases">
        <authorList>
            <person name="Harkins D.M."/>
            <person name="Madupu R."/>
            <person name="Durkin A.S."/>
            <person name="Torralba M."/>
            <person name="Methe B."/>
            <person name="Sutton G.G."/>
            <person name="Nelson K.E."/>
        </authorList>
    </citation>
    <scope>NUCLEOTIDE SEQUENCE [LARGE SCALE GENOMIC DNA]</scope>
    <source>
        <strain evidence="4 6">UPII 199-6</strain>
    </source>
</reference>
<dbReference type="CDD" id="cd02136">
    <property type="entry name" value="PnbA_NfnB-like"/>
    <property type="match status" value="1"/>
</dbReference>
<dbReference type="PANTHER" id="PTHR23026:SF125">
    <property type="entry name" value="OXYGEN-INSENSITIVE NAD(P)H NITROREDUCTASE"/>
    <property type="match status" value="1"/>
</dbReference>
<dbReference type="AlphaFoldDB" id="D3LTX4"/>
<reference evidence="3" key="2">
    <citation type="submission" date="2009-12" db="EMBL/GenBank/DDBJ databases">
        <authorList>
            <person name="Madupu R."/>
            <person name="Durkin A.S."/>
            <person name="Torralba M."/>
            <person name="Methe B."/>
            <person name="Sutton G.G."/>
            <person name="Strausberg R.L."/>
            <person name="Nelson K.E."/>
        </authorList>
    </citation>
    <scope>NUCLEOTIDE SEQUENCE</scope>
    <source>
        <strain evidence="3">28L</strain>
    </source>
</reference>
<dbReference type="EMBL" id="ADGP01000013">
    <property type="protein sequence ID" value="EFD94440.1"/>
    <property type="molecule type" value="Genomic_DNA"/>
</dbReference>
<dbReference type="GO" id="GO:0005829">
    <property type="term" value="C:cytosol"/>
    <property type="evidence" value="ECO:0007669"/>
    <property type="project" value="TreeGrafter"/>
</dbReference>
<dbReference type="InterPro" id="IPR000415">
    <property type="entry name" value="Nitroreductase-like"/>
</dbReference>
<dbReference type="eggNOG" id="COG0778">
    <property type="taxonomic scope" value="Bacteria"/>
</dbReference>
<dbReference type="RefSeq" id="WP_007391483.1">
    <property type="nucleotide sequence ID" value="NZ_ADGP01000013.1"/>
</dbReference>
<evidence type="ECO:0000313" key="4">
    <source>
        <dbReference type="EMBL" id="EGL39527.1"/>
    </source>
</evidence>
<sequence length="175" mass="19792">MNEVLQAMKERRSIRRFKPDPVDPALIEQVIEAGLYAASSRNRQATKIIAVTSPQVCRYFREENRRIWGGDKEGDPFYGAPVILIVIADKKFPNGVYDGSLVMGNLMLAAHSLGLGSCWIHRAKEEFELPAGRKFLQDLHIEGDYEGIGHCALGYMDGELPPPLKRKENRVYYVK</sequence>
<dbReference type="SUPFAM" id="SSF55469">
    <property type="entry name" value="FMN-dependent nitroreductase-like"/>
    <property type="match status" value="1"/>
</dbReference>
<gene>
    <name evidence="3" type="ORF">HMPREF0889_1425</name>
    <name evidence="4" type="ORF">HMPREF1039_1356</name>
</gene>